<gene>
    <name evidence="2" type="ORF">EDD73_1375</name>
</gene>
<sequence>MAKRTNYQRGYEIERKIVQELTNRGYLVVRSAGSHSKIDVLGIRKDRIVAVQSKRTKAFSPSAYRKEIAEIQEVIRNYELGDVLEFEFWVWVDRKGFSKWKITQSDVLVLPTNEQTGMGC</sequence>
<dbReference type="InterPro" id="IPR002732">
    <property type="entry name" value="Hjc"/>
</dbReference>
<dbReference type="EMBL" id="SLXT01000037">
    <property type="protein sequence ID" value="TCP60445.1"/>
    <property type="molecule type" value="Genomic_DNA"/>
</dbReference>
<dbReference type="InterPro" id="IPR011335">
    <property type="entry name" value="Restrct_endonuc-II-like"/>
</dbReference>
<dbReference type="Proteomes" id="UP000294813">
    <property type="component" value="Unassembled WGS sequence"/>
</dbReference>
<proteinExistence type="predicted"/>
<dbReference type="InterPro" id="IPR011856">
    <property type="entry name" value="tRNA_endonuc-like_dom_sf"/>
</dbReference>
<comment type="catalytic activity">
    <reaction evidence="1">
        <text>Endonucleolytic cleavage at a junction such as a reciprocal single-stranded crossover between two homologous DNA duplexes (Holliday junction).</text>
        <dbReference type="EC" id="3.1.21.10"/>
    </reaction>
</comment>
<dbReference type="GO" id="GO:0003676">
    <property type="term" value="F:nucleic acid binding"/>
    <property type="evidence" value="ECO:0007669"/>
    <property type="project" value="InterPro"/>
</dbReference>
<accession>A0A4R2RMM3</accession>
<comment type="caution">
    <text evidence="2">The sequence shown here is derived from an EMBL/GenBank/DDBJ whole genome shotgun (WGS) entry which is preliminary data.</text>
</comment>
<dbReference type="Pfam" id="PF01870">
    <property type="entry name" value="Hjc"/>
    <property type="match status" value="1"/>
</dbReference>
<dbReference type="RefSeq" id="WP_131920772.1">
    <property type="nucleotide sequence ID" value="NZ_JAOQNU010000037.1"/>
</dbReference>
<reference evidence="2 3" key="1">
    <citation type="submission" date="2019-03" db="EMBL/GenBank/DDBJ databases">
        <title>Genomic Encyclopedia of Type Strains, Phase IV (KMG-IV): sequencing the most valuable type-strain genomes for metagenomic binning, comparative biology and taxonomic classification.</title>
        <authorList>
            <person name="Goeker M."/>
        </authorList>
    </citation>
    <scope>NUCLEOTIDE SEQUENCE [LARGE SCALE GENOMIC DNA]</scope>
    <source>
        <strain evidence="2 3">DSM 11170</strain>
    </source>
</reference>
<dbReference type="GO" id="GO:0008821">
    <property type="term" value="F:crossover junction DNA endonuclease activity"/>
    <property type="evidence" value="ECO:0007669"/>
    <property type="project" value="UniProtKB-EC"/>
</dbReference>
<keyword evidence="3" id="KW-1185">Reference proteome</keyword>
<protein>
    <submittedName>
        <fullName evidence="2">Holliday junction resolvase hjc</fullName>
    </submittedName>
</protein>
<evidence type="ECO:0000256" key="1">
    <source>
        <dbReference type="ARBA" id="ARBA00029354"/>
    </source>
</evidence>
<dbReference type="Gene3D" id="3.40.1350.10">
    <property type="match status" value="1"/>
</dbReference>
<evidence type="ECO:0000313" key="2">
    <source>
        <dbReference type="EMBL" id="TCP60445.1"/>
    </source>
</evidence>
<organism evidence="2 3">
    <name type="scientific">Heliophilum fasciatum</name>
    <dbReference type="NCBI Taxonomy" id="35700"/>
    <lineage>
        <taxon>Bacteria</taxon>
        <taxon>Bacillati</taxon>
        <taxon>Bacillota</taxon>
        <taxon>Clostridia</taxon>
        <taxon>Eubacteriales</taxon>
        <taxon>Heliobacteriaceae</taxon>
        <taxon>Heliophilum</taxon>
    </lineage>
</organism>
<dbReference type="OrthoDB" id="2082913at2"/>
<name>A0A4R2RMM3_9FIRM</name>
<evidence type="ECO:0000313" key="3">
    <source>
        <dbReference type="Proteomes" id="UP000294813"/>
    </source>
</evidence>
<dbReference type="AlphaFoldDB" id="A0A4R2RMM3"/>
<dbReference type="SUPFAM" id="SSF52980">
    <property type="entry name" value="Restriction endonuclease-like"/>
    <property type="match status" value="1"/>
</dbReference>